<sequence length="1526" mass="170895">MSLYVNEQEVMSPDSQQVKIAEGLIITVLTQDNYTVWANQMEAAFETLDLWESHIIGELPEKIERDYKLKEFKARGILQATVSSKFKFMLCDSNGVQLDARKIWVGLKNHYVDYCERSLTRSEEAMANLQYDPRKGVEELYNTMTSLRHKIAAANIFWGEKVFASRVMAKLVSKSREWRYFEGHTVRWTDEMLSPNKFLSELIEEEIKLINMGALPRHGVDDTIYEANYASRNHRNLRKGSTSHGPNAHGAKQGNSSRDDYFAANHEMDNYYRREQGRRPYEQRNDDQDRMPACHNCGNIGHYAKDCRPAPRNSNYRQSSPKFFSKKPRSNNQDRSRNNQSADGMFVAMDDKKRDVVIDEACSSIDRSDMFILDSGASSHMVCRPEWVYDFVPCSNRQVKASGQDMHNVIGTGTVEILCNVGHRTVSIQLGNVLVVPTFGVNLISENILEDKGCRISIFKKVRTIRKSNGEVIMTTRRDGGVNAVNCEAIISDEERAMAHNTVIATANHASEVFRKPTDTAGWHKRLGHINVESIKNLADKSEGLDIIPGKTKERSQCVACIEGKAVRHPFPKRSTHVATQVNVLLHMDLEGPFHDTALGGYKYYLIIVDDYSRYSHLYPMISKDQTFQRFKEHVAAVELSKDLPVRAIRTDNGGEFTSSAFQQFLKLKGIAVQRTTPYTPQQNGVAERKNRTIVSAVRAMFAGCKLGREFWAEAAMTAVYLQNRSPNKALGQRTPYELWTGELPKVMHLRTFGYAAYALRPKQLLAKLDTRTRSYNLGGVTPSVPIAIDNVVSPKTPETPGNPDCASTPIGGESEPGRRQVPRVVPTAMNTARMTVADRGTEVTTSDERITQEELLGRGISRNKAIKTSLNESSLAGYRKPNQKPRSKSQGSRKAVQERPVDVMNRDRATMAAPTESTVTVEYSRVISETADASEPSIQAAVEQRMVEDLPTNTSQDDSDLEESDQYYSYTHGSGTSNADESNNAVAVISNGSSRNIVPETWQQAMMSSDADLWKEAADAEMDSLYKNNTWQECALPSGFKAIKVRWVFKIKYKADGTIDKYKARLVAKGFAQVPGIDFHETYAPVLKFTSLRIILALAAIYDWEVDHTDANNAFLNGTIDEELYIELPEGYNNSTGGAIKRVGRLQKALYGLRQAPYQWNKVLVDKCLNMGFTQCMTDKCILILSAKDRFVMIAIYVDDILFVGNNRSLLERMKSKLFKEFSMKDLGPIHTCLNIRIIRNRMGRTITLSQSHYLSDVLEKFRMSNCNPKFIPLYPSNPLPAAEETDPVTSAPYREAVGSLMYAMIATRPDLAAAVGQAARHMHHATDQHWNAVKLILHYVQGTLSYALELGGTNASLSGYSDADWAGDVKTRKSTSGYLCYVGNALVSWRSSKQTCVAVSTMEAEYTAAESASRELLFLRDLLGELGFEQDGPTTLYCDSQSAISNMIGPSVVHEATKHIGIKINALRDRISQGLIKPEYIGTKDQVADILTKGLPRPAFEQFVNLLGLRECSRRGGVLDIGNV</sequence>
<keyword evidence="11" id="KW-0378">Hydrolase</keyword>
<dbReference type="GO" id="GO:0005634">
    <property type="term" value="C:nucleus"/>
    <property type="evidence" value="ECO:0007669"/>
    <property type="project" value="UniProtKB-ARBA"/>
</dbReference>
<feature type="region of interest" description="Disordered" evidence="23">
    <location>
        <begin position="307"/>
        <end position="344"/>
    </location>
</feature>
<dbReference type="PROSITE" id="PS50158">
    <property type="entry name" value="ZF_CCHC"/>
    <property type="match status" value="1"/>
</dbReference>
<dbReference type="InterPro" id="IPR001878">
    <property type="entry name" value="Znf_CCHC"/>
</dbReference>
<evidence type="ECO:0000256" key="22">
    <source>
        <dbReference type="PROSITE-ProRule" id="PRU00047"/>
    </source>
</evidence>
<keyword evidence="5" id="KW-0548">Nucleotidyltransferase</keyword>
<dbReference type="InterPro" id="IPR001584">
    <property type="entry name" value="Integrase_cat-core"/>
</dbReference>
<dbReference type="Pfam" id="PF13976">
    <property type="entry name" value="gag_pre-integrs"/>
    <property type="match status" value="1"/>
</dbReference>
<evidence type="ECO:0000256" key="5">
    <source>
        <dbReference type="ARBA" id="ARBA00022695"/>
    </source>
</evidence>
<keyword evidence="19" id="KW-0511">Multifunctional enzyme</keyword>
<name>A0A177WMM1_BATDL</name>
<evidence type="ECO:0000256" key="16">
    <source>
        <dbReference type="ARBA" id="ARBA00022932"/>
    </source>
</evidence>
<comment type="catalytic activity">
    <reaction evidence="21">
        <text>DNA(n) + a 2'-deoxyribonucleoside 5'-triphosphate = DNA(n+1) + diphosphate</text>
        <dbReference type="Rhea" id="RHEA:22508"/>
        <dbReference type="Rhea" id="RHEA-COMP:17339"/>
        <dbReference type="Rhea" id="RHEA-COMP:17340"/>
        <dbReference type="ChEBI" id="CHEBI:33019"/>
        <dbReference type="ChEBI" id="CHEBI:61560"/>
        <dbReference type="ChEBI" id="CHEBI:173112"/>
        <dbReference type="EC" id="2.7.7.7"/>
    </reaction>
</comment>
<gene>
    <name evidence="26" type="ORF">BDEG_24964</name>
</gene>
<evidence type="ECO:0000256" key="18">
    <source>
        <dbReference type="ARBA" id="ARBA00023172"/>
    </source>
</evidence>
<keyword evidence="22" id="KW-0862">Zinc</keyword>
<dbReference type="GO" id="GO:0003964">
    <property type="term" value="F:RNA-directed DNA polymerase activity"/>
    <property type="evidence" value="ECO:0007669"/>
    <property type="project" value="UniProtKB-KW"/>
</dbReference>
<dbReference type="GO" id="GO:0003887">
    <property type="term" value="F:DNA-directed DNA polymerase activity"/>
    <property type="evidence" value="ECO:0007669"/>
    <property type="project" value="UniProtKB-KW"/>
</dbReference>
<dbReference type="InterPro" id="IPR036397">
    <property type="entry name" value="RNaseH_sf"/>
</dbReference>
<evidence type="ECO:0000256" key="12">
    <source>
        <dbReference type="ARBA" id="ARBA00022840"/>
    </source>
</evidence>
<dbReference type="PANTHER" id="PTHR42648:SF11">
    <property type="entry name" value="TRANSPOSON TY4-P GAG-POL POLYPROTEIN"/>
    <property type="match status" value="1"/>
</dbReference>
<dbReference type="GO" id="GO:0008270">
    <property type="term" value="F:zinc ion binding"/>
    <property type="evidence" value="ECO:0007669"/>
    <property type="project" value="UniProtKB-KW"/>
</dbReference>
<dbReference type="Pfam" id="PF22936">
    <property type="entry name" value="Pol_BBD"/>
    <property type="match status" value="1"/>
</dbReference>
<keyword evidence="14" id="KW-0229">DNA integration</keyword>
<dbReference type="Pfam" id="PF00665">
    <property type="entry name" value="rve"/>
    <property type="match status" value="1"/>
</dbReference>
<dbReference type="GO" id="GO:0015074">
    <property type="term" value="P:DNA integration"/>
    <property type="evidence" value="ECO:0007669"/>
    <property type="project" value="UniProtKB-KW"/>
</dbReference>
<evidence type="ECO:0000256" key="4">
    <source>
        <dbReference type="ARBA" id="ARBA00022670"/>
    </source>
</evidence>
<protein>
    <submittedName>
        <fullName evidence="26">Uncharacterized protein</fullName>
    </submittedName>
</protein>
<dbReference type="CDD" id="cd09272">
    <property type="entry name" value="RNase_HI_RT_Ty1"/>
    <property type="match status" value="1"/>
</dbReference>
<accession>A0A177WMM1</accession>
<keyword evidence="13" id="KW-0460">Magnesium</keyword>
<feature type="region of interest" description="Disordered" evidence="23">
    <location>
        <begin position="272"/>
        <end position="291"/>
    </location>
</feature>
<organism evidence="26 27">
    <name type="scientific">Batrachochytrium dendrobatidis (strain JEL423)</name>
    <dbReference type="NCBI Taxonomy" id="403673"/>
    <lineage>
        <taxon>Eukaryota</taxon>
        <taxon>Fungi</taxon>
        <taxon>Fungi incertae sedis</taxon>
        <taxon>Chytridiomycota</taxon>
        <taxon>Chytridiomycota incertae sedis</taxon>
        <taxon>Chytridiomycetes</taxon>
        <taxon>Rhizophydiales</taxon>
        <taxon>Rhizophydiales incertae sedis</taxon>
        <taxon>Batrachochytrium</taxon>
    </lineage>
</organism>
<keyword evidence="15" id="KW-0695">RNA-directed DNA polymerase</keyword>
<dbReference type="Gene3D" id="3.30.420.10">
    <property type="entry name" value="Ribonuclease H-like superfamily/Ribonuclease H"/>
    <property type="match status" value="1"/>
</dbReference>
<evidence type="ECO:0000256" key="19">
    <source>
        <dbReference type="ARBA" id="ARBA00023268"/>
    </source>
</evidence>
<evidence type="ECO:0000256" key="23">
    <source>
        <dbReference type="SAM" id="MobiDB-lite"/>
    </source>
</evidence>
<dbReference type="PANTHER" id="PTHR42648">
    <property type="entry name" value="TRANSPOSASE, PUTATIVE-RELATED"/>
    <property type="match status" value="1"/>
</dbReference>
<dbReference type="InterPro" id="IPR013103">
    <property type="entry name" value="RVT_2"/>
</dbReference>
<evidence type="ECO:0000256" key="3">
    <source>
        <dbReference type="ARBA" id="ARBA00022612"/>
    </source>
</evidence>
<comment type="catalytic activity">
    <reaction evidence="20">
        <text>DNA(n) + a 2'-deoxyribonucleoside 5'-triphosphate = DNA(n+1) + diphosphate</text>
        <dbReference type="Rhea" id="RHEA:22508"/>
        <dbReference type="Rhea" id="RHEA-COMP:17339"/>
        <dbReference type="Rhea" id="RHEA-COMP:17340"/>
        <dbReference type="ChEBI" id="CHEBI:33019"/>
        <dbReference type="ChEBI" id="CHEBI:61560"/>
        <dbReference type="ChEBI" id="CHEBI:173112"/>
        <dbReference type="EC" id="2.7.7.49"/>
    </reaction>
</comment>
<evidence type="ECO:0000256" key="9">
    <source>
        <dbReference type="ARBA" id="ARBA00022750"/>
    </source>
</evidence>
<evidence type="ECO:0000256" key="2">
    <source>
        <dbReference type="ARBA" id="ARBA00022578"/>
    </source>
</evidence>
<feature type="region of interest" description="Disordered" evidence="23">
    <location>
        <begin position="868"/>
        <end position="904"/>
    </location>
</feature>
<dbReference type="GO" id="GO:0006508">
    <property type="term" value="P:proteolysis"/>
    <property type="evidence" value="ECO:0007669"/>
    <property type="project" value="UniProtKB-KW"/>
</dbReference>
<evidence type="ECO:0000256" key="15">
    <source>
        <dbReference type="ARBA" id="ARBA00022918"/>
    </source>
</evidence>
<evidence type="ECO:0000256" key="17">
    <source>
        <dbReference type="ARBA" id="ARBA00023113"/>
    </source>
</evidence>
<keyword evidence="22" id="KW-0863">Zinc-finger</keyword>
<dbReference type="GO" id="GO:0004519">
    <property type="term" value="F:endonuclease activity"/>
    <property type="evidence" value="ECO:0007669"/>
    <property type="project" value="UniProtKB-KW"/>
</dbReference>
<evidence type="ECO:0000256" key="10">
    <source>
        <dbReference type="ARBA" id="ARBA00022759"/>
    </source>
</evidence>
<keyword evidence="10" id="KW-0255">Endonuclease</keyword>
<dbReference type="SUPFAM" id="SSF56672">
    <property type="entry name" value="DNA/RNA polymerases"/>
    <property type="match status" value="1"/>
</dbReference>
<evidence type="ECO:0000256" key="6">
    <source>
        <dbReference type="ARBA" id="ARBA00022722"/>
    </source>
</evidence>
<dbReference type="InterPro" id="IPR043502">
    <property type="entry name" value="DNA/RNA_pol_sf"/>
</dbReference>
<dbReference type="InterPro" id="IPR039537">
    <property type="entry name" value="Retrotran_Ty1/copia-like"/>
</dbReference>
<evidence type="ECO:0000256" key="20">
    <source>
        <dbReference type="ARBA" id="ARBA00048173"/>
    </source>
</evidence>
<reference evidence="26 27" key="2">
    <citation type="submission" date="2016-05" db="EMBL/GenBank/DDBJ databases">
        <title>Lineage-specific infection strategies underlie the spectrum of fungal disease in amphibians.</title>
        <authorList>
            <person name="Cuomo C.A."/>
            <person name="Farrer R.A."/>
            <person name="James T."/>
            <person name="Longcore J."/>
            <person name="Birren B."/>
        </authorList>
    </citation>
    <scope>NUCLEOTIDE SEQUENCE [LARGE SCALE GENOMIC DNA]</scope>
    <source>
        <strain evidence="26 27">JEL423</strain>
    </source>
</reference>
<evidence type="ECO:0000313" key="27">
    <source>
        <dbReference type="Proteomes" id="UP000077115"/>
    </source>
</evidence>
<feature type="region of interest" description="Disordered" evidence="23">
    <location>
        <begin position="236"/>
        <end position="259"/>
    </location>
</feature>
<keyword evidence="18" id="KW-0233">DNA recombination</keyword>
<evidence type="ECO:0000256" key="8">
    <source>
        <dbReference type="ARBA" id="ARBA00022741"/>
    </source>
</evidence>
<keyword evidence="8" id="KW-0547">Nucleotide-binding</keyword>
<evidence type="ECO:0000256" key="13">
    <source>
        <dbReference type="ARBA" id="ARBA00022842"/>
    </source>
</evidence>
<reference evidence="26 27" key="1">
    <citation type="submission" date="2006-10" db="EMBL/GenBank/DDBJ databases">
        <title>The Genome Sequence of Batrachochytrium dendrobatidis JEL423.</title>
        <authorList>
            <consortium name="The Broad Institute Genome Sequencing Platform"/>
            <person name="Birren B."/>
            <person name="Lander E."/>
            <person name="Galagan J."/>
            <person name="Cuomo C."/>
            <person name="Devon K."/>
            <person name="Jaffe D."/>
            <person name="Butler J."/>
            <person name="Alvarez P."/>
            <person name="Gnerre S."/>
            <person name="Grabherr M."/>
            <person name="Kleber M."/>
            <person name="Mauceli E."/>
            <person name="Brockman W."/>
            <person name="Young S."/>
            <person name="LaButti K."/>
            <person name="Sykes S."/>
            <person name="DeCaprio D."/>
            <person name="Crawford M."/>
            <person name="Koehrsen M."/>
            <person name="Engels R."/>
            <person name="Montgomery P."/>
            <person name="Pearson M."/>
            <person name="Howarth C."/>
            <person name="Larson L."/>
            <person name="White J."/>
            <person name="O'Leary S."/>
            <person name="Kodira C."/>
            <person name="Zeng Q."/>
            <person name="Yandava C."/>
            <person name="Alvarado L."/>
            <person name="Longcore J."/>
            <person name="James T."/>
        </authorList>
    </citation>
    <scope>NUCLEOTIDE SEQUENCE [LARGE SCALE GENOMIC DNA]</scope>
    <source>
        <strain evidence="26 27">JEL423</strain>
    </source>
</reference>
<evidence type="ECO:0000256" key="14">
    <source>
        <dbReference type="ARBA" id="ARBA00022908"/>
    </source>
</evidence>
<dbReference type="InterPro" id="IPR025724">
    <property type="entry name" value="GAG-pre-integrase_dom"/>
</dbReference>
<dbReference type="InterPro" id="IPR012337">
    <property type="entry name" value="RNaseH-like_sf"/>
</dbReference>
<dbReference type="GO" id="GO:0005524">
    <property type="term" value="F:ATP binding"/>
    <property type="evidence" value="ECO:0007669"/>
    <property type="project" value="UniProtKB-KW"/>
</dbReference>
<keyword evidence="3" id="KW-1188">Viral release from host cell</keyword>
<dbReference type="GO" id="GO:0004190">
    <property type="term" value="F:aspartic-type endopeptidase activity"/>
    <property type="evidence" value="ECO:0007669"/>
    <property type="project" value="UniProtKB-KW"/>
</dbReference>
<keyword evidence="17" id="KW-0917">Virion maturation</keyword>
<dbReference type="GO" id="GO:0032196">
    <property type="term" value="P:transposition"/>
    <property type="evidence" value="ECO:0007669"/>
    <property type="project" value="UniProtKB-KW"/>
</dbReference>
<evidence type="ECO:0000256" key="11">
    <source>
        <dbReference type="ARBA" id="ARBA00022801"/>
    </source>
</evidence>
<comment type="function">
    <text evidence="1">The aspartyl protease (PR) mediates the proteolytic cleavages of the Gag and Gag-Pol polyproteins after assembly of the VLP.</text>
</comment>
<evidence type="ECO:0000256" key="7">
    <source>
        <dbReference type="ARBA" id="ARBA00022723"/>
    </source>
</evidence>
<dbReference type="InterPro" id="IPR054722">
    <property type="entry name" value="PolX-like_BBD"/>
</dbReference>
<dbReference type="OrthoDB" id="7691805at2759"/>
<evidence type="ECO:0000256" key="21">
    <source>
        <dbReference type="ARBA" id="ARBA00049244"/>
    </source>
</evidence>
<keyword evidence="16" id="KW-0239">DNA-directed DNA polymerase</keyword>
<evidence type="ECO:0000259" key="24">
    <source>
        <dbReference type="PROSITE" id="PS50158"/>
    </source>
</evidence>
<evidence type="ECO:0000313" key="26">
    <source>
        <dbReference type="EMBL" id="OAJ41343.1"/>
    </source>
</evidence>
<feature type="domain" description="Integrase catalytic" evidence="25">
    <location>
        <begin position="568"/>
        <end position="744"/>
    </location>
</feature>
<dbReference type="InterPro" id="IPR036875">
    <property type="entry name" value="Znf_CCHC_sf"/>
</dbReference>
<dbReference type="SUPFAM" id="SSF53098">
    <property type="entry name" value="Ribonuclease H-like"/>
    <property type="match status" value="1"/>
</dbReference>
<dbReference type="VEuPathDB" id="FungiDB:BDEG_24964"/>
<keyword evidence="6" id="KW-0540">Nuclease</keyword>
<feature type="domain" description="CCHC-type" evidence="24">
    <location>
        <begin position="294"/>
        <end position="308"/>
    </location>
</feature>
<dbReference type="Pfam" id="PF07727">
    <property type="entry name" value="RVT_2"/>
    <property type="match status" value="1"/>
</dbReference>
<dbReference type="GO" id="GO:0003676">
    <property type="term" value="F:nucleic acid binding"/>
    <property type="evidence" value="ECO:0007669"/>
    <property type="project" value="InterPro"/>
</dbReference>
<keyword evidence="2" id="KW-0815">Transposition</keyword>
<keyword evidence="12" id="KW-0067">ATP-binding</keyword>
<feature type="region of interest" description="Disordered" evidence="23">
    <location>
        <begin position="795"/>
        <end position="821"/>
    </location>
</feature>
<dbReference type="Proteomes" id="UP000077115">
    <property type="component" value="Unassembled WGS sequence"/>
</dbReference>
<proteinExistence type="predicted"/>
<dbReference type="PROSITE" id="PS50994">
    <property type="entry name" value="INTEGRASE"/>
    <property type="match status" value="1"/>
</dbReference>
<dbReference type="EMBL" id="DS022305">
    <property type="protein sequence ID" value="OAJ41343.1"/>
    <property type="molecule type" value="Genomic_DNA"/>
</dbReference>
<keyword evidence="16" id="KW-0808">Transferase</keyword>
<evidence type="ECO:0000259" key="25">
    <source>
        <dbReference type="PROSITE" id="PS50994"/>
    </source>
</evidence>
<dbReference type="GO" id="GO:0006310">
    <property type="term" value="P:DNA recombination"/>
    <property type="evidence" value="ECO:0007669"/>
    <property type="project" value="UniProtKB-KW"/>
</dbReference>
<dbReference type="Pfam" id="PF00098">
    <property type="entry name" value="zf-CCHC"/>
    <property type="match status" value="1"/>
</dbReference>
<keyword evidence="4" id="KW-0645">Protease</keyword>
<dbReference type="STRING" id="403673.A0A177WMM1"/>
<dbReference type="SUPFAM" id="SSF57756">
    <property type="entry name" value="Retrovirus zinc finger-like domains"/>
    <property type="match status" value="1"/>
</dbReference>
<evidence type="ECO:0000256" key="1">
    <source>
        <dbReference type="ARBA" id="ARBA00002180"/>
    </source>
</evidence>
<keyword evidence="7" id="KW-0479">Metal-binding</keyword>
<keyword evidence="9" id="KW-0064">Aspartyl protease</keyword>